<keyword evidence="7" id="KW-0067">ATP-binding</keyword>
<dbReference type="PROSITE" id="PS00211">
    <property type="entry name" value="ABC_TRANSPORTER_1"/>
    <property type="match status" value="1"/>
</dbReference>
<evidence type="ECO:0000256" key="9">
    <source>
        <dbReference type="ARBA" id="ARBA00023136"/>
    </source>
</evidence>
<proteinExistence type="inferred from homology"/>
<dbReference type="InterPro" id="IPR026082">
    <property type="entry name" value="ABCA"/>
</dbReference>
<reference evidence="12 13" key="1">
    <citation type="submission" date="2024-04" db="EMBL/GenBank/DDBJ databases">
        <title>Tritrichomonas musculus Genome.</title>
        <authorList>
            <person name="Alves-Ferreira E."/>
            <person name="Grigg M."/>
            <person name="Lorenzi H."/>
            <person name="Galac M."/>
        </authorList>
    </citation>
    <scope>NUCLEOTIDE SEQUENCE [LARGE SCALE GENOMIC DNA]</scope>
    <source>
        <strain evidence="12 13">EAF2021</strain>
    </source>
</reference>
<feature type="transmembrane region" description="Helical" evidence="10">
    <location>
        <begin position="309"/>
        <end position="331"/>
    </location>
</feature>
<keyword evidence="6" id="KW-0547">Nucleotide-binding</keyword>
<dbReference type="Gene3D" id="3.40.50.300">
    <property type="entry name" value="P-loop containing nucleotide triphosphate hydrolases"/>
    <property type="match status" value="1"/>
</dbReference>
<dbReference type="InterPro" id="IPR017871">
    <property type="entry name" value="ABC_transporter-like_CS"/>
</dbReference>
<keyword evidence="8 10" id="KW-1133">Transmembrane helix</keyword>
<feature type="transmembrane region" description="Helical" evidence="10">
    <location>
        <begin position="54"/>
        <end position="74"/>
    </location>
</feature>
<dbReference type="SMART" id="SM00382">
    <property type="entry name" value="AAA"/>
    <property type="match status" value="1"/>
</dbReference>
<name>A0ABR2JXM6_9EUKA</name>
<feature type="transmembrane region" description="Helical" evidence="10">
    <location>
        <begin position="275"/>
        <end position="303"/>
    </location>
</feature>
<dbReference type="PANTHER" id="PTHR19229">
    <property type="entry name" value="ATP-BINDING CASSETTE TRANSPORTER SUBFAMILY A ABCA"/>
    <property type="match status" value="1"/>
</dbReference>
<evidence type="ECO:0000256" key="7">
    <source>
        <dbReference type="ARBA" id="ARBA00022840"/>
    </source>
</evidence>
<dbReference type="InterPro" id="IPR027417">
    <property type="entry name" value="P-loop_NTPase"/>
</dbReference>
<keyword evidence="3" id="KW-0813">Transport</keyword>
<evidence type="ECO:0000313" key="12">
    <source>
        <dbReference type="EMBL" id="KAK8883206.1"/>
    </source>
</evidence>
<sequence>MDESMLDSIRVPIYTQESESPFGEWTQRKISSKRIINQLFKKEFISKIRHFPSILEFFGACLTPFLLYPVWLFARSRINGSLNPTMHSGNMTDYTEELVQFVYYTKEPKLVFLPDNQNVQSLVATFELIFHLTMNLTQLSFFTVNTTSEMRDKIYSSDSNGIGIYWVNSANQSEARNKPVIQLYKQTLTGDPEGLILYLINLYLHPFQPDWYEIPYQEYAQPPHDDLYDIQIVVALFALIPVVLATMPSIQSVLQEKDLHIVQLMLIMGCTETQYWFVQSVFMIISGIIPYIFFGLMLCYWFAMVGTSYTLFLFYSVLFIIAHCFFLLFVISFFKSATAGRAMTVVTALFVIFFGYLHQFYTLNENNTSEALKHGLSFIPLSAYQLCILMCFNRIKNGFPGVGWSDIFDNSFEYPIWYGLLWLTAECFFYLAIWLLFNAANSRHFGIQLIKWKDIFSIKAWKRVFRKPQDPKNMGTIYRSKKAIKVDHITKVFKGKKPITAVDDVSFEIDQNEVIIMIGPNGAGKTTLINTICGAILCDQGTISLFEMQPTDHFTEIHQYLGICFQDNVLVPLLNVREHFFLFGALRGIPLDVLNNSIQYFSDNLQLNECLYTRATDLSGGQKRKLCLSLALLGNPPIVIMDEPTAGVDVQARQLIWKTIAGLKNSTCLITSHALEEAETVSSRLFIVSKGQIPFSGTSTELRQQFKCGYCLRVEREDGKVGPVLDLVQKYIPEAKITEEREDSITMPVSKKVPEMLHELVNRKDELGVRSYSFAVEQLEDMLLSMVETAEAQIENHY</sequence>
<organism evidence="12 13">
    <name type="scientific">Tritrichomonas musculus</name>
    <dbReference type="NCBI Taxonomy" id="1915356"/>
    <lineage>
        <taxon>Eukaryota</taxon>
        <taxon>Metamonada</taxon>
        <taxon>Parabasalia</taxon>
        <taxon>Tritrichomonadida</taxon>
        <taxon>Tritrichomonadidae</taxon>
        <taxon>Tritrichomonas</taxon>
    </lineage>
</organism>
<feature type="transmembrane region" description="Helical" evidence="10">
    <location>
        <begin position="338"/>
        <end position="357"/>
    </location>
</feature>
<dbReference type="Pfam" id="PF12698">
    <property type="entry name" value="ABC2_membrane_3"/>
    <property type="match status" value="1"/>
</dbReference>
<feature type="transmembrane region" description="Helical" evidence="10">
    <location>
        <begin position="416"/>
        <end position="437"/>
    </location>
</feature>
<dbReference type="InterPro" id="IPR003439">
    <property type="entry name" value="ABC_transporter-like_ATP-bd"/>
</dbReference>
<evidence type="ECO:0000256" key="6">
    <source>
        <dbReference type="ARBA" id="ARBA00022741"/>
    </source>
</evidence>
<comment type="subcellular location">
    <subcellularLocation>
        <location evidence="1">Membrane</location>
        <topology evidence="1">Multi-pass membrane protein</topology>
    </subcellularLocation>
</comment>
<evidence type="ECO:0000256" key="8">
    <source>
        <dbReference type="ARBA" id="ARBA00022989"/>
    </source>
</evidence>
<evidence type="ECO:0000256" key="10">
    <source>
        <dbReference type="SAM" id="Phobius"/>
    </source>
</evidence>
<evidence type="ECO:0000256" key="1">
    <source>
        <dbReference type="ARBA" id="ARBA00004141"/>
    </source>
</evidence>
<dbReference type="Pfam" id="PF00005">
    <property type="entry name" value="ABC_tran"/>
    <property type="match status" value="1"/>
</dbReference>
<dbReference type="CDD" id="cd03263">
    <property type="entry name" value="ABC_subfamily_A"/>
    <property type="match status" value="1"/>
</dbReference>
<dbReference type="PROSITE" id="PS50893">
    <property type="entry name" value="ABC_TRANSPORTER_2"/>
    <property type="match status" value="1"/>
</dbReference>
<keyword evidence="13" id="KW-1185">Reference proteome</keyword>
<evidence type="ECO:0000259" key="11">
    <source>
        <dbReference type="PROSITE" id="PS50893"/>
    </source>
</evidence>
<keyword evidence="4 10" id="KW-0812">Transmembrane</keyword>
<comment type="similarity">
    <text evidence="2">Belongs to the ABC transporter superfamily. ABCA family.</text>
</comment>
<keyword evidence="9 10" id="KW-0472">Membrane</keyword>
<protein>
    <recommendedName>
        <fullName evidence="11">ABC transporter domain-containing protein</fullName>
    </recommendedName>
</protein>
<keyword evidence="5" id="KW-0677">Repeat</keyword>
<comment type="caution">
    <text evidence="12">The sequence shown here is derived from an EMBL/GenBank/DDBJ whole genome shotgun (WGS) entry which is preliminary data.</text>
</comment>
<feature type="domain" description="ABC transporter" evidence="11">
    <location>
        <begin position="484"/>
        <end position="715"/>
    </location>
</feature>
<dbReference type="SUPFAM" id="SSF52540">
    <property type="entry name" value="P-loop containing nucleoside triphosphate hydrolases"/>
    <property type="match status" value="1"/>
</dbReference>
<dbReference type="Proteomes" id="UP001470230">
    <property type="component" value="Unassembled WGS sequence"/>
</dbReference>
<dbReference type="PANTHER" id="PTHR19229:SF36">
    <property type="entry name" value="ATP-BINDING CASSETTE SUB-FAMILY A MEMBER 2"/>
    <property type="match status" value="1"/>
</dbReference>
<dbReference type="InterPro" id="IPR013525">
    <property type="entry name" value="ABC2_TM"/>
</dbReference>
<evidence type="ECO:0000256" key="4">
    <source>
        <dbReference type="ARBA" id="ARBA00022692"/>
    </source>
</evidence>
<evidence type="ECO:0000256" key="3">
    <source>
        <dbReference type="ARBA" id="ARBA00022448"/>
    </source>
</evidence>
<accession>A0ABR2JXM6</accession>
<evidence type="ECO:0000256" key="5">
    <source>
        <dbReference type="ARBA" id="ARBA00022737"/>
    </source>
</evidence>
<gene>
    <name evidence="12" type="ORF">M9Y10_045857</name>
</gene>
<dbReference type="EMBL" id="JAPFFF010000009">
    <property type="protein sequence ID" value="KAK8883206.1"/>
    <property type="molecule type" value="Genomic_DNA"/>
</dbReference>
<evidence type="ECO:0000313" key="13">
    <source>
        <dbReference type="Proteomes" id="UP001470230"/>
    </source>
</evidence>
<evidence type="ECO:0000256" key="2">
    <source>
        <dbReference type="ARBA" id="ARBA00008869"/>
    </source>
</evidence>
<feature type="transmembrane region" description="Helical" evidence="10">
    <location>
        <begin position="232"/>
        <end position="254"/>
    </location>
</feature>
<feature type="transmembrane region" description="Helical" evidence="10">
    <location>
        <begin position="377"/>
        <end position="395"/>
    </location>
</feature>
<dbReference type="InterPro" id="IPR003593">
    <property type="entry name" value="AAA+_ATPase"/>
</dbReference>